<reference evidence="2 3" key="1">
    <citation type="journal article" date="2013" name="Int. J. Syst. Evol. Microbiol.">
        <title>Kordia antarctica sp. nov., isolated from Antarctic seawater.</title>
        <authorList>
            <person name="Baek K."/>
            <person name="Choi A."/>
            <person name="Kang I."/>
            <person name="Lee K."/>
            <person name="Cho J.C."/>
        </authorList>
    </citation>
    <scope>NUCLEOTIDE SEQUENCE [LARGE SCALE GENOMIC DNA]</scope>
    <source>
        <strain evidence="2 3">IMCC3317</strain>
    </source>
</reference>
<dbReference type="Proteomes" id="UP000464657">
    <property type="component" value="Chromosome"/>
</dbReference>
<dbReference type="OrthoDB" id="604691at2"/>
<gene>
    <name evidence="2" type="ORF">IMCC3317_34830</name>
</gene>
<dbReference type="InterPro" id="IPR008969">
    <property type="entry name" value="CarboxyPept-like_regulatory"/>
</dbReference>
<dbReference type="InterPro" id="IPR043741">
    <property type="entry name" value="DUF5686"/>
</dbReference>
<organism evidence="2 3">
    <name type="scientific">Kordia antarctica</name>
    <dbReference type="NCBI Taxonomy" id="1218801"/>
    <lineage>
        <taxon>Bacteria</taxon>
        <taxon>Pseudomonadati</taxon>
        <taxon>Bacteroidota</taxon>
        <taxon>Flavobacteriia</taxon>
        <taxon>Flavobacteriales</taxon>
        <taxon>Flavobacteriaceae</taxon>
        <taxon>Kordia</taxon>
    </lineage>
</organism>
<evidence type="ECO:0000313" key="2">
    <source>
        <dbReference type="EMBL" id="QHI38097.1"/>
    </source>
</evidence>
<dbReference type="Gene3D" id="2.60.40.1120">
    <property type="entry name" value="Carboxypeptidase-like, regulatory domain"/>
    <property type="match status" value="1"/>
</dbReference>
<feature type="chain" id="PRO_5029664366" description="TonB-dependent receptor SusC" evidence="1">
    <location>
        <begin position="20"/>
        <end position="840"/>
    </location>
</feature>
<name>A0A7L4ZNP6_9FLAO</name>
<evidence type="ECO:0008006" key="4">
    <source>
        <dbReference type="Google" id="ProtNLM"/>
    </source>
</evidence>
<dbReference type="AlphaFoldDB" id="A0A7L4ZNP6"/>
<keyword evidence="1" id="KW-0732">Signal</keyword>
<accession>A0A7L4ZNP6</accession>
<dbReference type="KEGG" id="kan:IMCC3317_34830"/>
<proteinExistence type="predicted"/>
<evidence type="ECO:0000256" key="1">
    <source>
        <dbReference type="SAM" id="SignalP"/>
    </source>
</evidence>
<keyword evidence="3" id="KW-1185">Reference proteome</keyword>
<sequence length="840" mass="96301">MKKSVLIFILLLTSIAAFAQQKISGVVTDKQSKESLPFANIYISPTKGTITDAEGKFTIYLKSEITSIRISYIGYKTVTIPIEKNTTYFKIQLELSQESLDAVVLYNKENPALQIIRDAIDRKKENDPERKLNSFKLNSYNKLLVTANPDSINGQLDSIFTKKDGKLVFKEIDSSNYSFKKDMMRSHIYLTEKVSEVSYSSSKGKREKVLATRMAGFKEPIYEILGIKIQSFSFYQNQYELFGTSYASPLANNALSKYNYKILDTVINSGRESYMIYYNPKKKGKTSGLEGILYIDRESYALQKGIAEIKGVIDIKAVQNFDYNKTFEVWFPTDKEIQIQKGKTDDSVSLFGATVNVQREKPQDSTTTVRSNEQKVSDFIFLSSKTQNFDLSINEPVKIRGRGLAIEIDEKAHNRDEMYWNQFRTDSITQRGKETYVVLDSVVAKDGVEKDIYLARKLLRGYYPTKYIDLDLRYLLKYNNYEAFRLGLGGVTSANFSTKYKLNGYGVYGTRDKDFKFGFGGAARLDKRTETWFGMSYTDDLVETGSSRFITDRRAFSLFEPRLFNIDLFYETKRLTVNLEHQITAKMQANLMLSKSNIASTYDYGFVNNGDVFSAYDITEAIFSVQWNPFSEYMQTRHGRTEIKSGFPQFAFQATQSINTFFGGDFNFTKLDLRIAHEISPIGKGVTSFLVKGGLGFGDIPISHLYHTSPNNPNKDEVLQRFSIAGRNSFETMYFNEFFSDKFVTLQAKHQFKPFKITAKFRPELILISRFAIGDAENIDRHLGQQFSSLKHGYSESGFEINKLFKGFGLSFMYRYGAYSLPQFEDNLSFKFTFYFNLGF</sequence>
<dbReference type="RefSeq" id="WP_160130663.1">
    <property type="nucleotide sequence ID" value="NZ_CP019288.1"/>
</dbReference>
<dbReference type="SUPFAM" id="SSF49464">
    <property type="entry name" value="Carboxypeptidase regulatory domain-like"/>
    <property type="match status" value="1"/>
</dbReference>
<evidence type="ECO:0000313" key="3">
    <source>
        <dbReference type="Proteomes" id="UP000464657"/>
    </source>
</evidence>
<dbReference type="EMBL" id="CP019288">
    <property type="protein sequence ID" value="QHI38097.1"/>
    <property type="molecule type" value="Genomic_DNA"/>
</dbReference>
<feature type="signal peptide" evidence="1">
    <location>
        <begin position="1"/>
        <end position="19"/>
    </location>
</feature>
<dbReference type="Pfam" id="PF18939">
    <property type="entry name" value="DUF5686"/>
    <property type="match status" value="1"/>
</dbReference>
<dbReference type="Pfam" id="PF13715">
    <property type="entry name" value="CarbopepD_reg_2"/>
    <property type="match status" value="1"/>
</dbReference>
<protein>
    <recommendedName>
        <fullName evidence="4">TonB-dependent receptor SusC</fullName>
    </recommendedName>
</protein>